<dbReference type="EMBL" id="JAUUTY010000002">
    <property type="protein sequence ID" value="KAK1678334.1"/>
    <property type="molecule type" value="Genomic_DNA"/>
</dbReference>
<dbReference type="InterPro" id="IPR053134">
    <property type="entry name" value="RNA-dir_DNA_polymerase"/>
</dbReference>
<comment type="caution">
    <text evidence="3">The sequence shown here is derived from an EMBL/GenBank/DDBJ whole genome shotgun (WGS) entry which is preliminary data.</text>
</comment>
<reference evidence="3" key="1">
    <citation type="submission" date="2023-07" db="EMBL/GenBank/DDBJ databases">
        <title>A chromosome-level genome assembly of Lolium multiflorum.</title>
        <authorList>
            <person name="Chen Y."/>
            <person name="Copetti D."/>
            <person name="Kolliker R."/>
            <person name="Studer B."/>
        </authorList>
    </citation>
    <scope>NUCLEOTIDE SEQUENCE</scope>
    <source>
        <strain evidence="3">02402/16</strain>
        <tissue evidence="3">Leaf</tissue>
    </source>
</reference>
<evidence type="ECO:0000256" key="1">
    <source>
        <dbReference type="SAM" id="MobiDB-lite"/>
    </source>
</evidence>
<proteinExistence type="predicted"/>
<gene>
    <name evidence="3" type="ORF">QYE76_039182</name>
</gene>
<dbReference type="InterPro" id="IPR043128">
    <property type="entry name" value="Rev_trsase/Diguanyl_cyclase"/>
</dbReference>
<accession>A0AAD8WRY3</accession>
<dbReference type="CDD" id="cd01647">
    <property type="entry name" value="RT_LTR"/>
    <property type="match status" value="1"/>
</dbReference>
<keyword evidence="4" id="KW-1185">Reference proteome</keyword>
<evidence type="ECO:0000313" key="3">
    <source>
        <dbReference type="EMBL" id="KAK1678334.1"/>
    </source>
</evidence>
<dbReference type="AlphaFoldDB" id="A0AAD8WRY3"/>
<dbReference type="InterPro" id="IPR043502">
    <property type="entry name" value="DNA/RNA_pol_sf"/>
</dbReference>
<evidence type="ECO:0000259" key="2">
    <source>
        <dbReference type="Pfam" id="PF00078"/>
    </source>
</evidence>
<dbReference type="Pfam" id="PF00078">
    <property type="entry name" value="RVT_1"/>
    <property type="match status" value="1"/>
</dbReference>
<sequence>MAKEDAEKTTFTTPCGIYCYTGMTFGLKNAGATFQRLMCIALGEQMGRNAESYHDDIVVKTRNGDTLIEDLRETFTNLRKANPDKIRAIEEMKPPRKLKDIQHLTGCLAALGYGAFGALKRYLASPLVMVALRTREPTVVPGGRPVHSQCSPGARTGRAIPQEEDIQGDRAKAAQPDGLDGPSGKSSLVEALEPSPEETSASRFVQHPVYIVSTVLRDARKRYTQQ</sequence>
<protein>
    <recommendedName>
        <fullName evidence="2">Reverse transcriptase domain-containing protein</fullName>
    </recommendedName>
</protein>
<dbReference type="InterPro" id="IPR000477">
    <property type="entry name" value="RT_dom"/>
</dbReference>
<dbReference type="Gene3D" id="3.30.70.270">
    <property type="match status" value="1"/>
</dbReference>
<organism evidence="3 4">
    <name type="scientific">Lolium multiflorum</name>
    <name type="common">Italian ryegrass</name>
    <name type="synonym">Lolium perenne subsp. multiflorum</name>
    <dbReference type="NCBI Taxonomy" id="4521"/>
    <lineage>
        <taxon>Eukaryota</taxon>
        <taxon>Viridiplantae</taxon>
        <taxon>Streptophyta</taxon>
        <taxon>Embryophyta</taxon>
        <taxon>Tracheophyta</taxon>
        <taxon>Spermatophyta</taxon>
        <taxon>Magnoliopsida</taxon>
        <taxon>Liliopsida</taxon>
        <taxon>Poales</taxon>
        <taxon>Poaceae</taxon>
        <taxon>BOP clade</taxon>
        <taxon>Pooideae</taxon>
        <taxon>Poodae</taxon>
        <taxon>Poeae</taxon>
        <taxon>Poeae Chloroplast Group 2 (Poeae type)</taxon>
        <taxon>Loliodinae</taxon>
        <taxon>Loliinae</taxon>
        <taxon>Lolium</taxon>
    </lineage>
</organism>
<feature type="domain" description="Reverse transcriptase" evidence="2">
    <location>
        <begin position="2"/>
        <end position="82"/>
    </location>
</feature>
<dbReference type="SUPFAM" id="SSF56672">
    <property type="entry name" value="DNA/RNA polymerases"/>
    <property type="match status" value="1"/>
</dbReference>
<dbReference type="Gene3D" id="3.10.10.10">
    <property type="entry name" value="HIV Type 1 Reverse Transcriptase, subunit A, domain 1"/>
    <property type="match status" value="1"/>
</dbReference>
<name>A0AAD8WRY3_LOLMU</name>
<dbReference type="PANTHER" id="PTHR24559:SF444">
    <property type="entry name" value="REVERSE TRANSCRIPTASE DOMAIN-CONTAINING PROTEIN"/>
    <property type="match status" value="1"/>
</dbReference>
<dbReference type="PANTHER" id="PTHR24559">
    <property type="entry name" value="TRANSPOSON TY3-I GAG-POL POLYPROTEIN"/>
    <property type="match status" value="1"/>
</dbReference>
<feature type="region of interest" description="Disordered" evidence="1">
    <location>
        <begin position="139"/>
        <end position="201"/>
    </location>
</feature>
<evidence type="ECO:0000313" key="4">
    <source>
        <dbReference type="Proteomes" id="UP001231189"/>
    </source>
</evidence>
<dbReference type="Proteomes" id="UP001231189">
    <property type="component" value="Unassembled WGS sequence"/>
</dbReference>